<dbReference type="InterPro" id="IPR008866">
    <property type="entry name" value="Phage_lambda_GpA-like"/>
</dbReference>
<reference evidence="4 5" key="1">
    <citation type="submission" date="2023-07" db="EMBL/GenBank/DDBJ databases">
        <title>Sorghum-associated microbial communities from plants grown in Nebraska, USA.</title>
        <authorList>
            <person name="Schachtman D."/>
        </authorList>
    </citation>
    <scope>NUCLEOTIDE SEQUENCE [LARGE SCALE GENOMIC DNA]</scope>
    <source>
        <strain evidence="4 5">596</strain>
    </source>
</reference>
<feature type="domain" description="Phage terminase large subunit GpA ATPase" evidence="2">
    <location>
        <begin position="32"/>
        <end position="288"/>
    </location>
</feature>
<protein>
    <submittedName>
        <fullName evidence="4">Phage terminase large subunit GpA-like protein</fullName>
    </submittedName>
</protein>
<keyword evidence="5" id="KW-1185">Reference proteome</keyword>
<dbReference type="InterPro" id="IPR046454">
    <property type="entry name" value="GpA_endonuclease"/>
</dbReference>
<accession>A0ABU1PDC9</accession>
<evidence type="ECO:0000313" key="4">
    <source>
        <dbReference type="EMBL" id="MDR6583799.1"/>
    </source>
</evidence>
<sequence length="662" mass="73823">MLTRLVATLVPPEKLTTTEWARRHRGLSAKASAKPGRYNPDITPWVHGIHEALDDPTVFKVVAQKSSQIAWTDGVLNNYLGKRIDIDPCPIIVMFSKDKAAKEYNDEKFVPMVEATPRLMDKIPVSKKRDKENRVDFKQFPGGFLKFVGSNSPASVKSTPAPVVAVEEPDDCNDNVKEQGDTISSLEERTKTFARRKIIFGGTPTIAGVSKIEQAYLLSDQRKFFIPCHECGEAHVLEWENVVWLDNPEIHHEVFGHAVPSSARYRCPHCGALWTDAEKNRNVRKGTWRATATFHGVAGFWLNEVYSPFPGSTMPLLVEKFLAAKHALAQGDDTKMRVFRNNTEGKSYEYASELPDLDALKDRAEDYEELVVPWGGLVVTAGCDVQHDRIAVVIRVWGRGEESWLLYWGEIHGKTLIPNEGAWVDLDQLLSKPIPHEGGSQLSIRAVSIDSSDGQTSDAVYAFVRDRLNRGYLAVKGASSDDGREIFAPPRPSIDTNRQNKAAKFGVKPFMVGTERAKDLLLGQDSGAGRIRLQGKGPGRMHWYKAVRPDYYEQITSEVKAPHRTLRNKKVWQKKSGVRNEALDCEVYALHAARSLKIHLYKESHWAMLEDAVRQKDIFEASAAVPTAQAAAAPAPANPQATKKPRSFNLPRPGGGFKASSW</sequence>
<dbReference type="Pfam" id="PF20454">
    <property type="entry name" value="GpA_nuclease"/>
    <property type="match status" value="1"/>
</dbReference>
<proteinExistence type="inferred from homology"/>
<dbReference type="EMBL" id="JAVDSJ010000002">
    <property type="protein sequence ID" value="MDR6583799.1"/>
    <property type="molecule type" value="Genomic_DNA"/>
</dbReference>
<dbReference type="InterPro" id="IPR046453">
    <property type="entry name" value="GpA_ATPase"/>
</dbReference>
<evidence type="ECO:0000259" key="2">
    <source>
        <dbReference type="Pfam" id="PF05876"/>
    </source>
</evidence>
<comment type="caution">
    <text evidence="4">The sequence shown here is derived from an EMBL/GenBank/DDBJ whole genome shotgun (WGS) entry which is preliminary data.</text>
</comment>
<organism evidence="4 5">
    <name type="scientific">Herbaspirillum frisingense</name>
    <dbReference type="NCBI Taxonomy" id="92645"/>
    <lineage>
        <taxon>Bacteria</taxon>
        <taxon>Pseudomonadati</taxon>
        <taxon>Pseudomonadota</taxon>
        <taxon>Betaproteobacteria</taxon>
        <taxon>Burkholderiales</taxon>
        <taxon>Oxalobacteraceae</taxon>
        <taxon>Herbaspirillum</taxon>
    </lineage>
</organism>
<evidence type="ECO:0000259" key="3">
    <source>
        <dbReference type="Pfam" id="PF20454"/>
    </source>
</evidence>
<feature type="compositionally biased region" description="Gly residues" evidence="1">
    <location>
        <begin position="653"/>
        <end position="662"/>
    </location>
</feature>
<evidence type="ECO:0000313" key="5">
    <source>
        <dbReference type="Proteomes" id="UP001260715"/>
    </source>
</evidence>
<feature type="compositionally biased region" description="Low complexity" evidence="1">
    <location>
        <begin position="630"/>
        <end position="642"/>
    </location>
</feature>
<dbReference type="HAMAP" id="MF_04144">
    <property type="entry name" value="TERL_LAMBDA"/>
    <property type="match status" value="1"/>
</dbReference>
<dbReference type="Proteomes" id="UP001260715">
    <property type="component" value="Unassembled WGS sequence"/>
</dbReference>
<name>A0ABU1PDC9_9BURK</name>
<feature type="region of interest" description="Disordered" evidence="1">
    <location>
        <begin position="630"/>
        <end position="662"/>
    </location>
</feature>
<feature type="domain" description="Terminase large subunit GpA endonuclease" evidence="3">
    <location>
        <begin position="298"/>
        <end position="606"/>
    </location>
</feature>
<gene>
    <name evidence="4" type="ORF">J2W50_001997</name>
</gene>
<evidence type="ECO:0000256" key="1">
    <source>
        <dbReference type="SAM" id="MobiDB-lite"/>
    </source>
</evidence>
<dbReference type="Pfam" id="PF05876">
    <property type="entry name" value="GpA_ATPase"/>
    <property type="match status" value="1"/>
</dbReference>